<feature type="compositionally biased region" description="Low complexity" evidence="1">
    <location>
        <begin position="208"/>
        <end position="221"/>
    </location>
</feature>
<dbReference type="AlphaFoldDB" id="A0AAJ0CCN1"/>
<evidence type="ECO:0008006" key="5">
    <source>
        <dbReference type="Google" id="ProtNLM"/>
    </source>
</evidence>
<sequence length="279" mass="29436">MQSAVLRLALTAVHLSFGFAQVSSLTNVERDIMHYDNFGCGKQDVVKAAFRSVAHFGKDNIFPEICGAICHEPFVGIYKGECYCAEKIDVKSFEIGTTNCPPDQVTIFKSLDADKQDNRTDNINGTNIINGTSGTNGTNVVNGTGGTNGTNVVNGTSGTNGTNIVNGTSSTNGANIVNATHSTKAPGVINGTNSTNGVKEPQNTAQVNKGDANQNDNDNNDYVGAATENRSAKTSIVTDWSTVPEMNATSTSAKRTNATRKLCVLVELAKRKSATMMNA</sequence>
<feature type="compositionally biased region" description="Polar residues" evidence="1">
    <location>
        <begin position="190"/>
        <end position="207"/>
    </location>
</feature>
<comment type="caution">
    <text evidence="3">The sequence shown here is derived from an EMBL/GenBank/DDBJ whole genome shotgun (WGS) entry which is preliminary data.</text>
</comment>
<feature type="region of interest" description="Disordered" evidence="1">
    <location>
        <begin position="183"/>
        <end position="230"/>
    </location>
</feature>
<evidence type="ECO:0000313" key="3">
    <source>
        <dbReference type="EMBL" id="KAK2590485.1"/>
    </source>
</evidence>
<keyword evidence="2" id="KW-0732">Signal</keyword>
<feature type="chain" id="PRO_5042586378" description="WSC domain-containing protein" evidence="2">
    <location>
        <begin position="25"/>
        <end position="279"/>
    </location>
</feature>
<evidence type="ECO:0000256" key="2">
    <source>
        <dbReference type="SAM" id="SignalP"/>
    </source>
</evidence>
<gene>
    <name evidence="3" type="ORF">QQS21_011834</name>
</gene>
<evidence type="ECO:0000313" key="4">
    <source>
        <dbReference type="Proteomes" id="UP001251528"/>
    </source>
</evidence>
<dbReference type="Proteomes" id="UP001251528">
    <property type="component" value="Unassembled WGS sequence"/>
</dbReference>
<organism evidence="3 4">
    <name type="scientific">Conoideocrella luteorostrata</name>
    <dbReference type="NCBI Taxonomy" id="1105319"/>
    <lineage>
        <taxon>Eukaryota</taxon>
        <taxon>Fungi</taxon>
        <taxon>Dikarya</taxon>
        <taxon>Ascomycota</taxon>
        <taxon>Pezizomycotina</taxon>
        <taxon>Sordariomycetes</taxon>
        <taxon>Hypocreomycetidae</taxon>
        <taxon>Hypocreales</taxon>
        <taxon>Clavicipitaceae</taxon>
        <taxon>Conoideocrella</taxon>
    </lineage>
</organism>
<accession>A0AAJ0CCN1</accession>
<evidence type="ECO:0000256" key="1">
    <source>
        <dbReference type="SAM" id="MobiDB-lite"/>
    </source>
</evidence>
<reference evidence="3" key="1">
    <citation type="submission" date="2023-06" db="EMBL/GenBank/DDBJ databases">
        <title>Conoideocrella luteorostrata (Hypocreales: Clavicipitaceae), a potential biocontrol fungus for elongate hemlock scale in United States Christmas tree production areas.</title>
        <authorList>
            <person name="Barrett H."/>
            <person name="Lovett B."/>
            <person name="Macias A.M."/>
            <person name="Stajich J.E."/>
            <person name="Kasson M.T."/>
        </authorList>
    </citation>
    <scope>NUCLEOTIDE SEQUENCE</scope>
    <source>
        <strain evidence="3">ARSEF 14590</strain>
    </source>
</reference>
<name>A0AAJ0CCN1_9HYPO</name>
<dbReference type="EMBL" id="JASWJB010000432">
    <property type="protein sequence ID" value="KAK2590485.1"/>
    <property type="molecule type" value="Genomic_DNA"/>
</dbReference>
<protein>
    <recommendedName>
        <fullName evidence="5">WSC domain-containing protein</fullName>
    </recommendedName>
</protein>
<feature type="signal peptide" evidence="2">
    <location>
        <begin position="1"/>
        <end position="24"/>
    </location>
</feature>
<proteinExistence type="predicted"/>
<keyword evidence="4" id="KW-1185">Reference proteome</keyword>